<dbReference type="EMBL" id="MK064562">
    <property type="protein sequence ID" value="AZI75726.1"/>
    <property type="molecule type" value="Genomic_DNA"/>
</dbReference>
<dbReference type="Proteomes" id="UP000267912">
    <property type="component" value="Segment"/>
</dbReference>
<protein>
    <submittedName>
        <fullName evidence="1">Putative major capsid protein</fullName>
    </submittedName>
</protein>
<evidence type="ECO:0000313" key="1">
    <source>
        <dbReference type="EMBL" id="AZI75726.1"/>
    </source>
</evidence>
<proteinExistence type="predicted"/>
<reference evidence="1" key="1">
    <citation type="journal article" date="2018" name="Environ. Microbiol.">
        <title>New archaeal viruses discovered by metagenomic analysis of viral communities in enrichment cultures.</title>
        <authorList>
            <person name="Liu Y."/>
            <person name="Brandt D."/>
            <person name="Ishino S."/>
            <person name="Ishino Y."/>
            <person name="Koonin E.V."/>
            <person name="Kalinowski J."/>
            <person name="Krupovic M."/>
            <person name="Prangishvili D."/>
        </authorList>
    </citation>
    <scope>NUCLEOTIDE SEQUENCE [LARGE SCALE GENOMIC DNA]</scope>
</reference>
<gene>
    <name evidence="1" type="ORF">SBFV1_gp25</name>
</gene>
<dbReference type="Pfam" id="PF25648">
    <property type="entry name" value="SFV1_VP5"/>
    <property type="match status" value="1"/>
</dbReference>
<name>A0A3Q8Q3L6_9VIRU</name>
<sequence>MARKRTSKNDPLRMYLNYVRKLQTMGDAYDESAKYRIANFENGFKSLHMVENEFKQYLANVIDEAIKSGASPQDLPYVNEIKLALMKIFTSWLKYSNEKLGSNEIAINVAGTATMTLTENLYGTRVSCEEAVSLINSIFAVWVGVEPFEAEEREGACLVTPRSPLPPVPISSPTGFSAPIQEVLQAKSPEEIIGVKGGA</sequence>
<dbReference type="InterPro" id="IPR057957">
    <property type="entry name" value="SFV1_VP5"/>
</dbReference>
<organism evidence="1">
    <name type="scientific">Sulfolobales Beppu filamentous phage 1</name>
    <dbReference type="NCBI Taxonomy" id="2493122"/>
    <lineage>
        <taxon>Viruses</taxon>
        <taxon>Adnaviria</taxon>
        <taxon>Zilligvirae</taxon>
        <taxon>Taleaviricota</taxon>
        <taxon>Tokiviricetes</taxon>
        <taxon>Ligamenvirales</taxon>
        <taxon>Lipothrixviridae</taxon>
        <taxon>Alphalipothrixvirus</taxon>
        <taxon>Alphalipothrixvirus beppuense</taxon>
    </lineage>
</organism>
<accession>A0A3Q8Q3L6</accession>